<dbReference type="KEGG" id="sng:SNE_A07140"/>
<dbReference type="Pfam" id="PF09391">
    <property type="entry name" value="DUF2000"/>
    <property type="match status" value="1"/>
</dbReference>
<name>F8L776_SIMNZ</name>
<gene>
    <name evidence="1" type="ordered locus">SNE_A07140</name>
</gene>
<dbReference type="InterPro" id="IPR023476">
    <property type="entry name" value="Pep_tRNA_hydro_II_dom_sf"/>
</dbReference>
<organism evidence="1 2">
    <name type="scientific">Simkania negevensis (strain ATCC VR-1471 / DSM 27360 / Z)</name>
    <dbReference type="NCBI Taxonomy" id="331113"/>
    <lineage>
        <taxon>Bacteria</taxon>
        <taxon>Pseudomonadati</taxon>
        <taxon>Chlamydiota</taxon>
        <taxon>Chlamydiia</taxon>
        <taxon>Parachlamydiales</taxon>
        <taxon>Simkaniaceae</taxon>
        <taxon>Simkania</taxon>
    </lineage>
</organism>
<dbReference type="EMBL" id="FR872582">
    <property type="protein sequence ID" value="CCB88591.1"/>
    <property type="molecule type" value="Genomic_DNA"/>
</dbReference>
<reference evidence="1 2" key="2">
    <citation type="journal article" date="2011" name="Mol. Biol. Evol.">
        <title>Unity in variety--the pan-genome of the Chlamydiae.</title>
        <authorList>
            <person name="Collingro A."/>
            <person name="Tischler P."/>
            <person name="Weinmaier T."/>
            <person name="Penz T."/>
            <person name="Heinz E."/>
            <person name="Brunham R.C."/>
            <person name="Read T.D."/>
            <person name="Bavoil P.M."/>
            <person name="Sachse K."/>
            <person name="Kahane S."/>
            <person name="Friedman M.G."/>
            <person name="Rattei T."/>
            <person name="Myers G.S."/>
            <person name="Horn M."/>
        </authorList>
    </citation>
    <scope>NUCLEOTIDE SEQUENCE [LARGE SCALE GENOMIC DNA]</scope>
    <source>
        <strain evidence="2">ATCC VR-1471 / Z</strain>
    </source>
</reference>
<dbReference type="Proteomes" id="UP000000496">
    <property type="component" value="Chromosome gsn.131"/>
</dbReference>
<keyword evidence="2" id="KW-1185">Reference proteome</keyword>
<evidence type="ECO:0000313" key="2">
    <source>
        <dbReference type="Proteomes" id="UP000000496"/>
    </source>
</evidence>
<dbReference type="AlphaFoldDB" id="F8L776"/>
<proteinExistence type="predicted"/>
<dbReference type="InterPro" id="IPR018988">
    <property type="entry name" value="DUF2000"/>
</dbReference>
<dbReference type="InterPro" id="IPR017021">
    <property type="entry name" value="UCP033763"/>
</dbReference>
<dbReference type="OrthoDB" id="21143at2"/>
<dbReference type="STRING" id="331113.SNE_A07140"/>
<dbReference type="Gene3D" id="3.40.1490.10">
    <property type="entry name" value="Bit1"/>
    <property type="match status" value="1"/>
</dbReference>
<sequence length="138" mass="15488">MNPFQQKMIAVMNQSLEAGVALNALAHMCMGLGASLGPTDLLLMDYADKNENAHPNISKMPLIVLRANSNKIRATRQAAIENGIAFTDYLDTMIGGTWEEQAQNTRQKNDEELTYYGIMLFGKWETVSELTKKFSLWK</sequence>
<dbReference type="RefSeq" id="WP_013943058.1">
    <property type="nucleotide sequence ID" value="NC_015713.1"/>
</dbReference>
<evidence type="ECO:0000313" key="1">
    <source>
        <dbReference type="EMBL" id="CCB88591.1"/>
    </source>
</evidence>
<dbReference type="eggNOG" id="COG4954">
    <property type="taxonomic scope" value="Bacteria"/>
</dbReference>
<dbReference type="SUPFAM" id="SSF102462">
    <property type="entry name" value="Peptidyl-tRNA hydrolase II"/>
    <property type="match status" value="1"/>
</dbReference>
<dbReference type="PIRSF" id="PIRSF033736">
    <property type="entry name" value="UCP033763"/>
    <property type="match status" value="1"/>
</dbReference>
<evidence type="ECO:0008006" key="3">
    <source>
        <dbReference type="Google" id="ProtNLM"/>
    </source>
</evidence>
<accession>F8L776</accession>
<protein>
    <recommendedName>
        <fullName evidence="3">DUF2000 domain-containing protein</fullName>
    </recommendedName>
</protein>
<reference key="1">
    <citation type="journal article" date="2011" name="Mol. Biol. Evol.">
        <title>Unity in variety -- the pan-genome of the Chlamydiae.</title>
        <authorList>
            <person name="Collingro A."/>
            <person name="Tischler P."/>
            <person name="Weinmaier T."/>
            <person name="Penz T."/>
            <person name="Heinz E."/>
            <person name="Brunham R.C."/>
            <person name="Read T.D."/>
            <person name="Bavoil P.M."/>
            <person name="Sachse K."/>
            <person name="Kahane S."/>
            <person name="Friedman M.G."/>
            <person name="Rattei T."/>
            <person name="Myers G.S.A."/>
            <person name="Horn M."/>
        </authorList>
    </citation>
    <scope>NUCLEOTIDE SEQUENCE</scope>
    <source>
        <strain>Z</strain>
    </source>
</reference>
<dbReference type="HOGENOM" id="CLU_118614_1_0_0"/>